<protein>
    <submittedName>
        <fullName evidence="4">Cellulose-binding protein</fullName>
    </submittedName>
</protein>
<dbReference type="Pfam" id="PF07632">
    <property type="entry name" value="Sde182_NH-like"/>
    <property type="match status" value="1"/>
</dbReference>
<evidence type="ECO:0000313" key="5">
    <source>
        <dbReference type="Proteomes" id="UP000572817"/>
    </source>
</evidence>
<feature type="domain" description="Cellulose-binding Sde182 nucleoside hydrolase-like" evidence="2">
    <location>
        <begin position="42"/>
        <end position="304"/>
    </location>
</feature>
<accession>A0A8H4J0K6</accession>
<feature type="chain" id="PRO_5034541808" evidence="1">
    <location>
        <begin position="27"/>
        <end position="477"/>
    </location>
</feature>
<dbReference type="AlphaFoldDB" id="A0A8H4J0K6"/>
<feature type="domain" description="Cellulose-binding Sde182 C-terminal" evidence="3">
    <location>
        <begin position="388"/>
        <end position="474"/>
    </location>
</feature>
<evidence type="ECO:0000256" key="1">
    <source>
        <dbReference type="SAM" id="SignalP"/>
    </source>
</evidence>
<dbReference type="Pfam" id="PF21027">
    <property type="entry name" value="Sde0182_C"/>
    <property type="match status" value="1"/>
</dbReference>
<dbReference type="Gene3D" id="3.90.245.10">
    <property type="entry name" value="Ribonucleoside hydrolase-like"/>
    <property type="match status" value="1"/>
</dbReference>
<dbReference type="GO" id="GO:0016799">
    <property type="term" value="F:hydrolase activity, hydrolyzing N-glycosyl compounds"/>
    <property type="evidence" value="ECO:0007669"/>
    <property type="project" value="InterPro"/>
</dbReference>
<dbReference type="InterPro" id="IPR011483">
    <property type="entry name" value="Sde182_NH-like"/>
</dbReference>
<dbReference type="Proteomes" id="UP000572817">
    <property type="component" value="Unassembled WGS sequence"/>
</dbReference>
<keyword evidence="5" id="KW-1185">Reference proteome</keyword>
<evidence type="ECO:0000259" key="2">
    <source>
        <dbReference type="Pfam" id="PF07632"/>
    </source>
</evidence>
<evidence type="ECO:0000313" key="4">
    <source>
        <dbReference type="EMBL" id="KAF4310589.1"/>
    </source>
</evidence>
<dbReference type="InterPro" id="IPR048527">
    <property type="entry name" value="Sde182_C"/>
</dbReference>
<proteinExistence type="predicted"/>
<reference evidence="4" key="1">
    <citation type="submission" date="2020-04" db="EMBL/GenBank/DDBJ databases">
        <title>Genome Assembly and Annotation of Botryosphaeria dothidea sdau 11-99, a Latent Pathogen of Apple Fruit Ring Rot in China.</title>
        <authorList>
            <person name="Yu C."/>
            <person name="Diao Y."/>
            <person name="Lu Q."/>
            <person name="Zhao J."/>
            <person name="Cui S."/>
            <person name="Peng C."/>
            <person name="He B."/>
            <person name="Liu H."/>
        </authorList>
    </citation>
    <scope>NUCLEOTIDE SEQUENCE [LARGE SCALE GENOMIC DNA]</scope>
    <source>
        <strain evidence="4">Sdau11-99</strain>
    </source>
</reference>
<dbReference type="EMBL" id="WWBZ02000014">
    <property type="protein sequence ID" value="KAF4310589.1"/>
    <property type="molecule type" value="Genomic_DNA"/>
</dbReference>
<dbReference type="InterPro" id="IPR013783">
    <property type="entry name" value="Ig-like_fold"/>
</dbReference>
<organism evidence="4 5">
    <name type="scientific">Botryosphaeria dothidea</name>
    <dbReference type="NCBI Taxonomy" id="55169"/>
    <lineage>
        <taxon>Eukaryota</taxon>
        <taxon>Fungi</taxon>
        <taxon>Dikarya</taxon>
        <taxon>Ascomycota</taxon>
        <taxon>Pezizomycotina</taxon>
        <taxon>Dothideomycetes</taxon>
        <taxon>Dothideomycetes incertae sedis</taxon>
        <taxon>Botryosphaeriales</taxon>
        <taxon>Botryosphaeriaceae</taxon>
        <taxon>Botryosphaeria</taxon>
    </lineage>
</organism>
<dbReference type="Gene3D" id="2.60.40.10">
    <property type="entry name" value="Immunoglobulins"/>
    <property type="match status" value="1"/>
</dbReference>
<evidence type="ECO:0000259" key="3">
    <source>
        <dbReference type="Pfam" id="PF21027"/>
    </source>
</evidence>
<comment type="caution">
    <text evidence="4">The sequence shown here is derived from an EMBL/GenBank/DDBJ whole genome shotgun (WGS) entry which is preliminary data.</text>
</comment>
<feature type="signal peptide" evidence="1">
    <location>
        <begin position="1"/>
        <end position="26"/>
    </location>
</feature>
<name>A0A8H4J0K6_9PEZI</name>
<gene>
    <name evidence="4" type="ORF">GTA08_BOTSDO13847</name>
</gene>
<sequence length="477" mass="52513">MAVIRTRARLLFALVASLLFWTTASAIDAGRCENARYESKPRLFVLTDISNEPDAQMSLVRLLTHANELQIEGISAVTSVWKNDSLDLDTIFWAIDGYANVTENLNNNVPEAGTYPSAEEVATRVYAGHPVYGLAALDLEPSNASLALINATDASSEPLWVSAWGGTNVLAEALHYVQKSRSEEETAVFVEKLRVYSISDQDNAGPWIRANFPSLFYIVSVHAFGEYNQATWIAISSDVDTGGPDAAIVSNDWLQEHVRIGPLGSYYPDIAYIMEGDTPSFLGLLQNGLNAPEHPEWGGWGGRYKLVDASGLTCIYGNVADLSEGKDGKAYFNQHASLWRWRTAFQYDFAARMQWTVNATDANHHPIAIVNDTCGVGPLEVQYRFGESVTLDASASYDPDGDDLDFNWFHYREAAQTVTKRDPLISPNVTFTNVDSSGSVVNVVVNSNTSAHIILAVQDSRPMNLTSYRRIILRPTA</sequence>
<dbReference type="OrthoDB" id="3592035at2759"/>
<keyword evidence="1" id="KW-0732">Signal</keyword>
<dbReference type="InterPro" id="IPR036452">
    <property type="entry name" value="Ribo_hydro-like"/>
</dbReference>